<evidence type="ECO:0000259" key="8">
    <source>
        <dbReference type="PROSITE" id="PS51379"/>
    </source>
</evidence>
<dbReference type="AlphaFoldDB" id="A0A0W1JPM1"/>
<dbReference type="PANTHER" id="PTHR43177:SF5">
    <property type="entry name" value="ANAEROBIC DIMETHYL SULFOXIDE REDUCTASE CHAIN B-RELATED"/>
    <property type="match status" value="1"/>
</dbReference>
<keyword evidence="6" id="KW-0408">Iron</keyword>
<comment type="caution">
    <text evidence="9">The sequence shown here is derived from an EMBL/GenBank/DDBJ whole genome shotgun (WGS) entry which is preliminary data.</text>
</comment>
<keyword evidence="1" id="KW-0813">Transport</keyword>
<dbReference type="SUPFAM" id="SSF54862">
    <property type="entry name" value="4Fe-4S ferredoxins"/>
    <property type="match status" value="1"/>
</dbReference>
<dbReference type="EMBL" id="LOCK01000001">
    <property type="protein sequence ID" value="KTE93652.1"/>
    <property type="molecule type" value="Genomic_DNA"/>
</dbReference>
<organism evidence="9 10">
    <name type="scientific">Desulfitobacterium hafniense</name>
    <name type="common">Desulfitobacterium frappieri</name>
    <dbReference type="NCBI Taxonomy" id="49338"/>
    <lineage>
        <taxon>Bacteria</taxon>
        <taxon>Bacillati</taxon>
        <taxon>Bacillota</taxon>
        <taxon>Clostridia</taxon>
        <taxon>Eubacteriales</taxon>
        <taxon>Desulfitobacteriaceae</taxon>
        <taxon>Desulfitobacterium</taxon>
    </lineage>
</organism>
<reference evidence="9 10" key="1">
    <citation type="submission" date="2015-12" db="EMBL/GenBank/DDBJ databases">
        <title>Draft Genome Sequence of Desulfitobacterium hafniense Strain DH, a Sulfate-reducing Bacterium Isolated from Paddy Soils.</title>
        <authorList>
            <person name="Bao P."/>
            <person name="Zhang X."/>
            <person name="Li G."/>
        </authorList>
    </citation>
    <scope>NUCLEOTIDE SEQUENCE [LARGE SCALE GENOMIC DNA]</scope>
    <source>
        <strain evidence="9 10">DH</strain>
    </source>
</reference>
<dbReference type="PROSITE" id="PS51379">
    <property type="entry name" value="4FE4S_FER_2"/>
    <property type="match status" value="3"/>
</dbReference>
<feature type="domain" description="4Fe-4S ferredoxin-type" evidence="8">
    <location>
        <begin position="48"/>
        <end position="80"/>
    </location>
</feature>
<dbReference type="Proteomes" id="UP000054623">
    <property type="component" value="Unassembled WGS sequence"/>
</dbReference>
<dbReference type="GO" id="GO:0046872">
    <property type="term" value="F:metal ion binding"/>
    <property type="evidence" value="ECO:0007669"/>
    <property type="project" value="UniProtKB-KW"/>
</dbReference>
<name>A0A0W1JPM1_DESHA</name>
<keyword evidence="7" id="KW-0411">Iron-sulfur</keyword>
<dbReference type="RefSeq" id="WP_015945398.1">
    <property type="nucleotide sequence ID" value="NZ_LOCK01000001.1"/>
</dbReference>
<keyword evidence="5" id="KW-0249">Electron transport</keyword>
<keyword evidence="2" id="KW-0004">4Fe-4S</keyword>
<proteinExistence type="predicted"/>
<protein>
    <submittedName>
        <fullName evidence="9">4Fe-4S ferredoxin</fullName>
    </submittedName>
</protein>
<keyword evidence="3" id="KW-0479">Metal-binding</keyword>
<dbReference type="GO" id="GO:0051539">
    <property type="term" value="F:4 iron, 4 sulfur cluster binding"/>
    <property type="evidence" value="ECO:0007669"/>
    <property type="project" value="UniProtKB-KW"/>
</dbReference>
<dbReference type="PROSITE" id="PS00198">
    <property type="entry name" value="4FE4S_FER_1"/>
    <property type="match status" value="1"/>
</dbReference>
<feature type="domain" description="4Fe-4S ferredoxin-type" evidence="8">
    <location>
        <begin position="81"/>
        <end position="110"/>
    </location>
</feature>
<dbReference type="Pfam" id="PF13247">
    <property type="entry name" value="Fer4_11"/>
    <property type="match status" value="1"/>
</dbReference>
<dbReference type="Gene3D" id="3.30.70.20">
    <property type="match status" value="2"/>
</dbReference>
<feature type="domain" description="4Fe-4S ferredoxin-type" evidence="8">
    <location>
        <begin position="4"/>
        <end position="34"/>
    </location>
</feature>
<dbReference type="InterPro" id="IPR050954">
    <property type="entry name" value="ET_IronSulfur_Cluster-Binding"/>
</dbReference>
<evidence type="ECO:0000256" key="6">
    <source>
        <dbReference type="ARBA" id="ARBA00023004"/>
    </source>
</evidence>
<evidence type="ECO:0000313" key="9">
    <source>
        <dbReference type="EMBL" id="KTE93652.1"/>
    </source>
</evidence>
<gene>
    <name evidence="9" type="ORF">AT727_01465</name>
</gene>
<evidence type="ECO:0000256" key="7">
    <source>
        <dbReference type="ARBA" id="ARBA00023014"/>
    </source>
</evidence>
<sequence>MGRLGFYFDVTACIGCRTCQIACKDKNRLDVGIIFRKVRTFQTGAYPTPFVFHYSGTCNHCEEAKCVRGCPTGAMHFGDDGTVQHDKDMCIGCKYCVWNCPYSVPQYIEAKNVVGKCDSCKDLRDKGENPVCVDACLMRCLKFGDLDQLKMEYGSELVNEIPVLPPAATTKPSVLIKPKDCALDSKFTVMEV</sequence>
<evidence type="ECO:0000256" key="5">
    <source>
        <dbReference type="ARBA" id="ARBA00022982"/>
    </source>
</evidence>
<evidence type="ECO:0000313" key="10">
    <source>
        <dbReference type="Proteomes" id="UP000054623"/>
    </source>
</evidence>
<evidence type="ECO:0000256" key="2">
    <source>
        <dbReference type="ARBA" id="ARBA00022485"/>
    </source>
</evidence>
<keyword evidence="4" id="KW-0677">Repeat</keyword>
<evidence type="ECO:0000256" key="3">
    <source>
        <dbReference type="ARBA" id="ARBA00022723"/>
    </source>
</evidence>
<dbReference type="OrthoDB" id="9789936at2"/>
<evidence type="ECO:0000256" key="4">
    <source>
        <dbReference type="ARBA" id="ARBA00022737"/>
    </source>
</evidence>
<dbReference type="InterPro" id="IPR017896">
    <property type="entry name" value="4Fe4S_Fe-S-bd"/>
</dbReference>
<dbReference type="InterPro" id="IPR017900">
    <property type="entry name" value="4Fe4S_Fe_S_CS"/>
</dbReference>
<accession>A0A0W1JPM1</accession>
<dbReference type="PANTHER" id="PTHR43177">
    <property type="entry name" value="PROTEIN NRFC"/>
    <property type="match status" value="1"/>
</dbReference>
<dbReference type="CDD" id="cd16371">
    <property type="entry name" value="DMSOR_beta_like"/>
    <property type="match status" value="1"/>
</dbReference>
<evidence type="ECO:0000256" key="1">
    <source>
        <dbReference type="ARBA" id="ARBA00022448"/>
    </source>
</evidence>